<evidence type="ECO:0000313" key="2">
    <source>
        <dbReference type="Proteomes" id="UP000185516"/>
    </source>
</evidence>
<name>A0AAC9KXZ3_9SPIR</name>
<reference evidence="1 2" key="1">
    <citation type="journal article" date="2016" name="PLoS ONE">
        <title>Whole Genome Sequence and Comparative Genomics of the Novel Lyme Borreliosis Causing Pathogen, Borrelia mayonii.</title>
        <authorList>
            <person name="Kingry L.C."/>
            <person name="Batra D."/>
            <person name="Replogle A."/>
            <person name="Rowe L.A."/>
            <person name="Pritt B.S."/>
            <person name="Petersen J.M."/>
        </authorList>
    </citation>
    <scope>NUCLEOTIDE SEQUENCE [LARGE SCALE GENOMIC DNA]</scope>
    <source>
        <strain evidence="1 2">MN14-1420</strain>
    </source>
</reference>
<accession>A0AAC9KXZ3</accession>
<protein>
    <submittedName>
        <fullName evidence="1">Uncharacterized protein</fullName>
    </submittedName>
</protein>
<gene>
    <name evidence="1" type="ORF">Bmayo_00710</name>
</gene>
<organism evidence="1 2">
    <name type="scientific">Borreliella mayonii</name>
    <dbReference type="NCBI Taxonomy" id="1674146"/>
    <lineage>
        <taxon>Bacteria</taxon>
        <taxon>Pseudomonadati</taxon>
        <taxon>Spirochaetota</taxon>
        <taxon>Spirochaetia</taxon>
        <taxon>Spirochaetales</taxon>
        <taxon>Borreliaceae</taxon>
        <taxon>Borreliella</taxon>
    </lineage>
</organism>
<evidence type="ECO:0000313" key="1">
    <source>
        <dbReference type="EMBL" id="APS99500.1"/>
    </source>
</evidence>
<dbReference type="Proteomes" id="UP000185516">
    <property type="component" value="Chromosome"/>
</dbReference>
<dbReference type="EMBL" id="CP015780">
    <property type="protein sequence ID" value="APS99500.1"/>
    <property type="molecule type" value="Genomic_DNA"/>
</dbReference>
<proteinExistence type="predicted"/>
<sequence length="75" mass="8803">MINLFLNSFKDFEIGLYLGIESFPPLNNALHLIILSVISIKAVKKLYFLRHSIEYFEQVGLYMHCNPNILEKVCW</sequence>
<dbReference type="AlphaFoldDB" id="A0AAC9KXZ3"/>
<keyword evidence="2" id="KW-1185">Reference proteome</keyword>